<dbReference type="RefSeq" id="WP_306884156.1">
    <property type="nucleotide sequence ID" value="NZ_JAUSUL010000001.1"/>
</dbReference>
<dbReference type="GO" id="GO:0016627">
    <property type="term" value="F:oxidoreductase activity, acting on the CH-CH group of donors"/>
    <property type="evidence" value="ECO:0007669"/>
    <property type="project" value="InterPro"/>
</dbReference>
<evidence type="ECO:0000313" key="7">
    <source>
        <dbReference type="EMBL" id="MDQ0314382.1"/>
    </source>
</evidence>
<proteinExistence type="predicted"/>
<feature type="binding site" evidence="4">
    <location>
        <begin position="150"/>
        <end position="153"/>
    </location>
    <ligand>
        <name>FAD</name>
        <dbReference type="ChEBI" id="CHEBI:57692"/>
    </ligand>
</feature>
<dbReference type="InterPro" id="IPR024674">
    <property type="entry name" value="HpaB/PvcC/4-BUDH_N"/>
</dbReference>
<dbReference type="SUPFAM" id="SSF47203">
    <property type="entry name" value="Acyl-CoA dehydrogenase C-terminal domain-like"/>
    <property type="match status" value="1"/>
</dbReference>
<dbReference type="SUPFAM" id="SSF56645">
    <property type="entry name" value="Acyl-CoA dehydrogenase NM domain-like"/>
    <property type="match status" value="1"/>
</dbReference>
<feature type="domain" description="HpaB/PvcC/4-BUDH N-terminal" evidence="6">
    <location>
        <begin position="4"/>
        <end position="268"/>
    </location>
</feature>
<dbReference type="Gene3D" id="1.20.140.10">
    <property type="entry name" value="Butyryl-CoA Dehydrogenase, subunit A, domain 3"/>
    <property type="match status" value="1"/>
</dbReference>
<dbReference type="EC" id="1.14.14.9" evidence="7"/>
<dbReference type="InterPro" id="IPR024719">
    <property type="entry name" value="HpaB/PvcC/4-BUDH_C"/>
</dbReference>
<dbReference type="InterPro" id="IPR009100">
    <property type="entry name" value="AcylCoA_DH/oxidase_NM_dom_sf"/>
</dbReference>
<evidence type="ECO:0000256" key="1">
    <source>
        <dbReference type="ARBA" id="ARBA00022630"/>
    </source>
</evidence>
<feature type="binding site" evidence="4">
    <location>
        <position position="187"/>
    </location>
    <ligand>
        <name>FAD</name>
        <dbReference type="ChEBI" id="CHEBI:57692"/>
    </ligand>
</feature>
<dbReference type="Proteomes" id="UP001229244">
    <property type="component" value="Unassembled WGS sequence"/>
</dbReference>
<keyword evidence="8" id="KW-1185">Reference proteome</keyword>
<dbReference type="Pfam" id="PF11794">
    <property type="entry name" value="HpaB_N"/>
    <property type="match status" value="1"/>
</dbReference>
<dbReference type="InterPro" id="IPR046373">
    <property type="entry name" value="Acyl-CoA_Oxase/DH_mid-dom_sf"/>
</dbReference>
<dbReference type="EMBL" id="JAUSUL010000001">
    <property type="protein sequence ID" value="MDQ0314382.1"/>
    <property type="molecule type" value="Genomic_DNA"/>
</dbReference>
<dbReference type="InterPro" id="IPR036250">
    <property type="entry name" value="AcylCo_DH-like_C"/>
</dbReference>
<dbReference type="AlphaFoldDB" id="A0AAE4ARN2"/>
<gene>
    <name evidence="7" type="ORF">J2S73_000819</name>
</gene>
<evidence type="ECO:0000259" key="5">
    <source>
        <dbReference type="Pfam" id="PF03241"/>
    </source>
</evidence>
<dbReference type="InterPro" id="IPR004925">
    <property type="entry name" value="HpaB/PvcC/4-BUDH"/>
</dbReference>
<comment type="caution">
    <text evidence="7">The sequence shown here is derived from an EMBL/GenBank/DDBJ whole genome shotgun (WGS) entry which is preliminary data.</text>
</comment>
<evidence type="ECO:0000313" key="8">
    <source>
        <dbReference type="Proteomes" id="UP001229244"/>
    </source>
</evidence>
<dbReference type="Gene3D" id="1.10.3140.10">
    <property type="entry name" value="4-hydroxybutyryl-coa dehydratase, domain 1"/>
    <property type="match status" value="1"/>
</dbReference>
<dbReference type="PANTHER" id="PTHR36117:SF3">
    <property type="entry name" value="4-HYDROXYPHENYLACETATE 3-MONOOXYGENASE-RELATED"/>
    <property type="match status" value="1"/>
</dbReference>
<reference evidence="7" key="1">
    <citation type="submission" date="2023-07" db="EMBL/GenBank/DDBJ databases">
        <title>Genomic Encyclopedia of Type Strains, Phase IV (KMG-IV): sequencing the most valuable type-strain genomes for metagenomic binning, comparative biology and taxonomic classification.</title>
        <authorList>
            <person name="Goeker M."/>
        </authorList>
    </citation>
    <scope>NUCLEOTIDE SEQUENCE</scope>
    <source>
        <strain evidence="7">DSM 21202</strain>
    </source>
</reference>
<keyword evidence="2 4" id="KW-0274">FAD</keyword>
<dbReference type="Gene3D" id="2.40.110.10">
    <property type="entry name" value="Butyryl-CoA Dehydrogenase, subunit A, domain 2"/>
    <property type="match status" value="1"/>
</dbReference>
<evidence type="ECO:0000259" key="6">
    <source>
        <dbReference type="Pfam" id="PF11794"/>
    </source>
</evidence>
<organism evidence="7 8">
    <name type="scientific">Amorphus orientalis</name>
    <dbReference type="NCBI Taxonomy" id="649198"/>
    <lineage>
        <taxon>Bacteria</taxon>
        <taxon>Pseudomonadati</taxon>
        <taxon>Pseudomonadota</taxon>
        <taxon>Alphaproteobacteria</taxon>
        <taxon>Hyphomicrobiales</taxon>
        <taxon>Amorphaceae</taxon>
        <taxon>Amorphus</taxon>
    </lineage>
</organism>
<dbReference type="GO" id="GO:0052881">
    <property type="term" value="F:4-hydroxyphenylacetate 3-monooxygenase activity"/>
    <property type="evidence" value="ECO:0007669"/>
    <property type="project" value="UniProtKB-EC"/>
</dbReference>
<accession>A0AAE4ARN2</accession>
<keyword evidence="3 7" id="KW-0560">Oxidoreductase</keyword>
<dbReference type="Pfam" id="PF03241">
    <property type="entry name" value="HpaB"/>
    <property type="match status" value="1"/>
</dbReference>
<name>A0AAE4ARN2_9HYPH</name>
<evidence type="ECO:0000256" key="4">
    <source>
        <dbReference type="PIRSR" id="PIRSR000331-2"/>
    </source>
</evidence>
<feature type="domain" description="HpaB/PvcC/4-BUDH C-terminal" evidence="5">
    <location>
        <begin position="277"/>
        <end position="474"/>
    </location>
</feature>
<sequence>MIKTGEHHLESLRDGRSVYIDGHLVKEPVDDPAFRNAVRSYASLYDFQAQNPDLMTFETETGARVNRQWELPTSYEQLVQRRAALEAWSEQHFGFLGRSPDHVASCISGMYMGLPVFEAYDPNRAKAVADYYRYARDNDLFLTYVIINPQADRSKAAHEQTDPFLTTGVVDEDSEGITVRGAKMLATSGIMANEVFVTCIQPLREGDELYALSFAIPMNAKGLRILSRKSYEASAHSRFDNPLSSRFDENDAVLYFEDVKVPWDRVFVHKDVQMVAKQFHATPAHVYQNYQCQIRLMVKMRFLAGLARGITETNGTGAFPQVREMLGQIAAEAQMVDALVNSMEVKGRQEGQYFVPDRHTLYTAQVLTQQLYGKVITTLRDLAGGGVIMLPSSIEDFADPYIASIVEKTQQSPVRSSRERVKFFKLVWDAIGSEFGSRHTQYEMFYAGATFVTKGHSFRTYDWQGADALVNRCLSEYSLDEELQRTKEAAE</sequence>
<evidence type="ECO:0000256" key="3">
    <source>
        <dbReference type="ARBA" id="ARBA00023002"/>
    </source>
</evidence>
<dbReference type="PIRSF" id="PIRSF000331">
    <property type="entry name" value="HpaA_HpaB"/>
    <property type="match status" value="1"/>
</dbReference>
<keyword evidence="1" id="KW-0285">Flavoprotein</keyword>
<evidence type="ECO:0000256" key="2">
    <source>
        <dbReference type="ARBA" id="ARBA00022827"/>
    </source>
</evidence>
<protein>
    <submittedName>
        <fullName evidence="7">4-hydroxyphenylacetate 3-monooxygenase</fullName>
        <ecNumber evidence="7">1.14.14.9</ecNumber>
    </submittedName>
</protein>
<dbReference type="PANTHER" id="PTHR36117">
    <property type="entry name" value="4-HYDROXYPHENYLACETATE 3-MONOOXYGENASE-RELATED"/>
    <property type="match status" value="1"/>
</dbReference>